<keyword evidence="5" id="KW-0862">Zinc</keyword>
<dbReference type="EMBL" id="JBHXKZ010000002">
    <property type="protein sequence ID" value="MFD4821696.1"/>
    <property type="molecule type" value="Genomic_DNA"/>
</dbReference>
<evidence type="ECO:0000256" key="2">
    <source>
        <dbReference type="ARBA" id="ARBA00006217"/>
    </source>
</evidence>
<sequence length="194" mass="21082">MGTRTGFRKPPARAPRRPAKKALFITCTEANLSPAHLTRIGPDRLFELRNLGNIVPRIGANVISSDMAAIQYALHDRDLRDIIVCGHSGCTAVSFLLDSRNTTLPVAVKRWLSTANSRTACQDAIGTGAHRNLSRPQIDMAARAHLAAQVANLLKYPPVSEGRLNGGLRLHAWFYNEAGQVETVPTQDHLGSTA</sequence>
<organism evidence="9 10">
    <name type="scientific">Streptomyces rubiginosohelvolus</name>
    <dbReference type="NCBI Taxonomy" id="67362"/>
    <lineage>
        <taxon>Bacteria</taxon>
        <taxon>Bacillati</taxon>
        <taxon>Actinomycetota</taxon>
        <taxon>Actinomycetes</taxon>
        <taxon>Kitasatosporales</taxon>
        <taxon>Streptomycetaceae</taxon>
        <taxon>Streptomyces</taxon>
    </lineage>
</organism>
<evidence type="ECO:0000256" key="8">
    <source>
        <dbReference type="ARBA" id="ARBA00048348"/>
    </source>
</evidence>
<accession>A0ABW6EXE5</accession>
<name>A0ABW6EXE5_9ACTN</name>
<proteinExistence type="inferred from homology"/>
<evidence type="ECO:0000256" key="7">
    <source>
        <dbReference type="ARBA" id="ARBA00024993"/>
    </source>
</evidence>
<comment type="caution">
    <text evidence="9">The sequence shown here is derived from an EMBL/GenBank/DDBJ whole genome shotgun (WGS) entry which is preliminary data.</text>
</comment>
<dbReference type="RefSeq" id="WP_382770135.1">
    <property type="nucleotide sequence ID" value="NZ_JBHXED010000056.1"/>
</dbReference>
<protein>
    <recommendedName>
        <fullName evidence="3">carbonic anhydrase</fullName>
        <ecNumber evidence="3">4.2.1.1</ecNumber>
    </recommendedName>
</protein>
<evidence type="ECO:0000256" key="6">
    <source>
        <dbReference type="ARBA" id="ARBA00023239"/>
    </source>
</evidence>
<evidence type="ECO:0000256" key="3">
    <source>
        <dbReference type="ARBA" id="ARBA00012925"/>
    </source>
</evidence>
<dbReference type="Proteomes" id="UP001598352">
    <property type="component" value="Unassembled WGS sequence"/>
</dbReference>
<dbReference type="EC" id="4.2.1.1" evidence="3"/>
<evidence type="ECO:0000313" key="9">
    <source>
        <dbReference type="EMBL" id="MFD4821696.1"/>
    </source>
</evidence>
<comment type="similarity">
    <text evidence="2">Belongs to the beta-class carbonic anhydrase family.</text>
</comment>
<dbReference type="InterPro" id="IPR001765">
    <property type="entry name" value="Carbonic_anhydrase"/>
</dbReference>
<dbReference type="Pfam" id="PF00484">
    <property type="entry name" value="Pro_CA"/>
    <property type="match status" value="1"/>
</dbReference>
<evidence type="ECO:0000313" key="10">
    <source>
        <dbReference type="Proteomes" id="UP001598352"/>
    </source>
</evidence>
<dbReference type="SMART" id="SM00947">
    <property type="entry name" value="Pro_CA"/>
    <property type="match status" value="1"/>
</dbReference>
<dbReference type="Gene3D" id="3.40.1050.10">
    <property type="entry name" value="Carbonic anhydrase"/>
    <property type="match status" value="1"/>
</dbReference>
<dbReference type="PANTHER" id="PTHR11002">
    <property type="entry name" value="CARBONIC ANHYDRASE"/>
    <property type="match status" value="1"/>
</dbReference>
<evidence type="ECO:0000256" key="5">
    <source>
        <dbReference type="ARBA" id="ARBA00022833"/>
    </source>
</evidence>
<comment type="cofactor">
    <cofactor evidence="1">
        <name>Zn(2+)</name>
        <dbReference type="ChEBI" id="CHEBI:29105"/>
    </cofactor>
</comment>
<dbReference type="SUPFAM" id="SSF53056">
    <property type="entry name" value="beta-carbonic anhydrase, cab"/>
    <property type="match status" value="1"/>
</dbReference>
<keyword evidence="4" id="KW-0479">Metal-binding</keyword>
<evidence type="ECO:0000256" key="1">
    <source>
        <dbReference type="ARBA" id="ARBA00001947"/>
    </source>
</evidence>
<comment type="catalytic activity">
    <reaction evidence="8">
        <text>hydrogencarbonate + H(+) = CO2 + H2O</text>
        <dbReference type="Rhea" id="RHEA:10748"/>
        <dbReference type="ChEBI" id="CHEBI:15377"/>
        <dbReference type="ChEBI" id="CHEBI:15378"/>
        <dbReference type="ChEBI" id="CHEBI:16526"/>
        <dbReference type="ChEBI" id="CHEBI:17544"/>
        <dbReference type="EC" id="4.2.1.1"/>
    </reaction>
</comment>
<keyword evidence="10" id="KW-1185">Reference proteome</keyword>
<reference evidence="9 10" key="1">
    <citation type="submission" date="2024-09" db="EMBL/GenBank/DDBJ databases">
        <title>The Natural Products Discovery Center: Release of the First 8490 Sequenced Strains for Exploring Actinobacteria Biosynthetic Diversity.</title>
        <authorList>
            <person name="Kalkreuter E."/>
            <person name="Kautsar S.A."/>
            <person name="Yang D."/>
            <person name="Bader C.D."/>
            <person name="Teijaro C.N."/>
            <person name="Fluegel L."/>
            <person name="Davis C.M."/>
            <person name="Simpson J.R."/>
            <person name="Lauterbach L."/>
            <person name="Steele A.D."/>
            <person name="Gui C."/>
            <person name="Meng S."/>
            <person name="Li G."/>
            <person name="Viehrig K."/>
            <person name="Ye F."/>
            <person name="Su P."/>
            <person name="Kiefer A.F."/>
            <person name="Nichols A."/>
            <person name="Cepeda A.J."/>
            <person name="Yan W."/>
            <person name="Fan B."/>
            <person name="Jiang Y."/>
            <person name="Adhikari A."/>
            <person name="Zheng C.-J."/>
            <person name="Schuster L."/>
            <person name="Cowan T.M."/>
            <person name="Smanski M.J."/>
            <person name="Chevrette M.G."/>
            <person name="De Carvalho L.P.S."/>
            <person name="Shen B."/>
        </authorList>
    </citation>
    <scope>NUCLEOTIDE SEQUENCE [LARGE SCALE GENOMIC DNA]</scope>
    <source>
        <strain evidence="9 10">NPDC058428</strain>
    </source>
</reference>
<comment type="function">
    <text evidence="7">Catalyzes the reversible hydration of carbon dioxide to form bicarbonate.</text>
</comment>
<dbReference type="PANTHER" id="PTHR11002:SF76">
    <property type="entry name" value="CARBONIC ANHYDRASE"/>
    <property type="match status" value="1"/>
</dbReference>
<dbReference type="InterPro" id="IPR036874">
    <property type="entry name" value="Carbonic_anhydrase_sf"/>
</dbReference>
<keyword evidence="6" id="KW-0456">Lyase</keyword>
<evidence type="ECO:0000256" key="4">
    <source>
        <dbReference type="ARBA" id="ARBA00022723"/>
    </source>
</evidence>
<gene>
    <name evidence="9" type="ORF">ACFWOQ_03890</name>
</gene>